<keyword evidence="1" id="KW-0472">Membrane</keyword>
<sequence length="197" mass="22205">MKKLTATFNRMFFLQLVPAYVGAVLLEIVIRVLNQSKSETIYLELGFFATIFILARQFGFLVNVNTKRQDYPKLYLGYAIGLGVINTIISLIVSTITPYKLLFLQQYILLNSWSSYLFIFLLTIALTLVIALLIMLYQARSGMIFLTVIATIIVHPMLLPEIVKSAGLVVADVIVTGLIMLLISMINNYSRQVDLKS</sequence>
<proteinExistence type="predicted"/>
<evidence type="ECO:0000313" key="2">
    <source>
        <dbReference type="EMBL" id="MEJ6348989.1"/>
    </source>
</evidence>
<feature type="transmembrane region" description="Helical" evidence="1">
    <location>
        <begin position="143"/>
        <end position="159"/>
    </location>
</feature>
<keyword evidence="1" id="KW-0812">Transmembrane</keyword>
<dbReference type="RefSeq" id="WP_339970507.1">
    <property type="nucleotide sequence ID" value="NZ_JAWMWG010000005.1"/>
</dbReference>
<keyword evidence="3" id="KW-1185">Reference proteome</keyword>
<dbReference type="EMBL" id="JAWMWG010000005">
    <property type="protein sequence ID" value="MEJ6348989.1"/>
    <property type="molecule type" value="Genomic_DNA"/>
</dbReference>
<dbReference type="Proteomes" id="UP001377804">
    <property type="component" value="Unassembled WGS sequence"/>
</dbReference>
<evidence type="ECO:0000313" key="3">
    <source>
        <dbReference type="Proteomes" id="UP001377804"/>
    </source>
</evidence>
<gene>
    <name evidence="2" type="ORF">R4Y45_07120</name>
</gene>
<keyword evidence="1" id="KW-1133">Transmembrane helix</keyword>
<feature type="transmembrane region" description="Helical" evidence="1">
    <location>
        <begin position="76"/>
        <end position="96"/>
    </location>
</feature>
<name>A0ABU8SID8_9LACO</name>
<feature type="transmembrane region" description="Helical" evidence="1">
    <location>
        <begin position="12"/>
        <end position="33"/>
    </location>
</feature>
<feature type="transmembrane region" description="Helical" evidence="1">
    <location>
        <begin position="116"/>
        <end position="136"/>
    </location>
</feature>
<accession>A0ABU8SID8</accession>
<protein>
    <submittedName>
        <fullName evidence="2">Uncharacterized protein</fullName>
    </submittedName>
</protein>
<feature type="transmembrane region" description="Helical" evidence="1">
    <location>
        <begin position="165"/>
        <end position="186"/>
    </location>
</feature>
<organism evidence="2 3">
    <name type="scientific">Holzapfeliella saturejae</name>
    <dbReference type="NCBI Taxonomy" id="3082953"/>
    <lineage>
        <taxon>Bacteria</taxon>
        <taxon>Bacillati</taxon>
        <taxon>Bacillota</taxon>
        <taxon>Bacilli</taxon>
        <taxon>Lactobacillales</taxon>
        <taxon>Lactobacillaceae</taxon>
        <taxon>Holzapfeliella</taxon>
    </lineage>
</organism>
<evidence type="ECO:0000256" key="1">
    <source>
        <dbReference type="SAM" id="Phobius"/>
    </source>
</evidence>
<comment type="caution">
    <text evidence="2">The sequence shown here is derived from an EMBL/GenBank/DDBJ whole genome shotgun (WGS) entry which is preliminary data.</text>
</comment>
<reference evidence="2 3" key="1">
    <citation type="submission" date="2023-10" db="EMBL/GenBank/DDBJ databases">
        <title>Holzapfeliella saturejae sp. nov. isolated from Satureja montana flowers.</title>
        <authorList>
            <person name="Alcantara C."/>
            <person name="Zuniga M."/>
            <person name="Landete J.M."/>
            <person name="Monedero V."/>
        </authorList>
    </citation>
    <scope>NUCLEOTIDE SEQUENCE [LARGE SCALE GENOMIC DNA]</scope>
    <source>
        <strain evidence="2 3">He02</strain>
    </source>
</reference>
<feature type="transmembrane region" description="Helical" evidence="1">
    <location>
        <begin position="45"/>
        <end position="64"/>
    </location>
</feature>